<dbReference type="Proteomes" id="UP000515307">
    <property type="component" value="Chromosome"/>
</dbReference>
<dbReference type="InterPro" id="IPR036691">
    <property type="entry name" value="Endo/exonu/phosph_ase_sf"/>
</dbReference>
<dbReference type="Gene3D" id="3.60.10.10">
    <property type="entry name" value="Endonuclease/exonuclease/phosphatase"/>
    <property type="match status" value="1"/>
</dbReference>
<sequence length="257" mass="27649">MVMTPLPDSRTEPDGSAVIRVLSYNIRSLRDDTAALARVIRACRPDLVFVQEAPRFFRWRKAAARLAAATDLVVLSGGATAAGPLLLCSLRATVERTKDVLLPLTPGLHRRGFATAVVRIAGTRIGLLSCHLSLQREERLDQADLLLERLDAMRVPHAVAAGDLNEGPEGPAFGRLAGRLQDCRAVRPWGGEHTFSPDDPRRRIDAVFATEGIEVLGCGVPSGLPGITDADLRAATDHLPVLAALRVHALSTTARQV</sequence>
<feature type="domain" description="Endonuclease/exonuclease/phosphatase" evidence="1">
    <location>
        <begin position="22"/>
        <end position="238"/>
    </location>
</feature>
<protein>
    <submittedName>
        <fullName evidence="2">Endonuclease</fullName>
    </submittedName>
</protein>
<organism evidence="2 3">
    <name type="scientific">Streptomyces finlayi</name>
    <dbReference type="NCBI Taxonomy" id="67296"/>
    <lineage>
        <taxon>Bacteria</taxon>
        <taxon>Bacillati</taxon>
        <taxon>Actinomycetota</taxon>
        <taxon>Actinomycetes</taxon>
        <taxon>Kitasatosporales</taxon>
        <taxon>Streptomycetaceae</taxon>
        <taxon>Streptomyces</taxon>
    </lineage>
</organism>
<keyword evidence="3" id="KW-1185">Reference proteome</keyword>
<name>A0A7G7BRB7_9ACTN</name>
<evidence type="ECO:0000313" key="3">
    <source>
        <dbReference type="Proteomes" id="UP000515307"/>
    </source>
</evidence>
<keyword evidence="2" id="KW-0255">Endonuclease</keyword>
<evidence type="ECO:0000313" key="2">
    <source>
        <dbReference type="EMBL" id="QNE77882.1"/>
    </source>
</evidence>
<dbReference type="AlphaFoldDB" id="A0A7G7BRB7"/>
<dbReference type="Pfam" id="PF03372">
    <property type="entry name" value="Exo_endo_phos"/>
    <property type="match status" value="1"/>
</dbReference>
<evidence type="ECO:0000259" key="1">
    <source>
        <dbReference type="Pfam" id="PF03372"/>
    </source>
</evidence>
<dbReference type="InterPro" id="IPR005135">
    <property type="entry name" value="Endo/exonuclease/phosphatase"/>
</dbReference>
<dbReference type="KEGG" id="sfiy:F0344_27740"/>
<keyword evidence="2" id="KW-0378">Hydrolase</keyword>
<reference evidence="3" key="1">
    <citation type="submission" date="2019-10" db="EMBL/GenBank/DDBJ databases">
        <title>Antimicrobial potential of Antarctic Bacteria.</title>
        <authorList>
            <person name="Benaud N."/>
            <person name="Edwards R.J."/>
            <person name="Ferrari B.C."/>
        </authorList>
    </citation>
    <scope>NUCLEOTIDE SEQUENCE [LARGE SCALE GENOMIC DNA]</scope>
    <source>
        <strain evidence="3">NBSH44</strain>
    </source>
</reference>
<keyword evidence="2" id="KW-0540">Nuclease</keyword>
<gene>
    <name evidence="2" type="ORF">F0344_27740</name>
</gene>
<proteinExistence type="predicted"/>
<dbReference type="EMBL" id="CP045702">
    <property type="protein sequence ID" value="QNE77882.1"/>
    <property type="molecule type" value="Genomic_DNA"/>
</dbReference>
<dbReference type="GO" id="GO:0004519">
    <property type="term" value="F:endonuclease activity"/>
    <property type="evidence" value="ECO:0007669"/>
    <property type="project" value="UniProtKB-KW"/>
</dbReference>
<dbReference type="SUPFAM" id="SSF56219">
    <property type="entry name" value="DNase I-like"/>
    <property type="match status" value="1"/>
</dbReference>
<accession>A0A7G7BRB7</accession>
<dbReference type="RefSeq" id="WP_185301342.1">
    <property type="nucleotide sequence ID" value="NZ_CP045702.1"/>
</dbReference>